<dbReference type="InterPro" id="IPR009057">
    <property type="entry name" value="Homeodomain-like_sf"/>
</dbReference>
<accession>A0ABS7NEJ0</accession>
<dbReference type="InterPro" id="IPR036271">
    <property type="entry name" value="Tet_transcr_reg_TetR-rel_C_sf"/>
</dbReference>
<keyword evidence="2 4" id="KW-0238">DNA-binding</keyword>
<keyword evidence="1" id="KW-0805">Transcription regulation</keyword>
<evidence type="ECO:0000256" key="3">
    <source>
        <dbReference type="ARBA" id="ARBA00023163"/>
    </source>
</evidence>
<evidence type="ECO:0000259" key="5">
    <source>
        <dbReference type="PROSITE" id="PS50977"/>
    </source>
</evidence>
<keyword evidence="3" id="KW-0804">Transcription</keyword>
<dbReference type="RefSeq" id="WP_222508136.1">
    <property type="nucleotide sequence ID" value="NZ_JAHVJA010000003.1"/>
</dbReference>
<gene>
    <name evidence="6" type="ORF">KUV26_09295</name>
</gene>
<evidence type="ECO:0000256" key="2">
    <source>
        <dbReference type="ARBA" id="ARBA00023125"/>
    </source>
</evidence>
<feature type="DNA-binding region" description="H-T-H motif" evidence="4">
    <location>
        <begin position="37"/>
        <end position="56"/>
    </location>
</feature>
<comment type="caution">
    <text evidence="6">The sequence shown here is derived from an EMBL/GenBank/DDBJ whole genome shotgun (WGS) entry which is preliminary data.</text>
</comment>
<name>A0ABS7NEJ0_9RHOB</name>
<keyword evidence="7" id="KW-1185">Reference proteome</keyword>
<dbReference type="PROSITE" id="PS50977">
    <property type="entry name" value="HTH_TETR_2"/>
    <property type="match status" value="1"/>
</dbReference>
<organism evidence="6 7">
    <name type="scientific">Leisingera daeponensis</name>
    <dbReference type="NCBI Taxonomy" id="405746"/>
    <lineage>
        <taxon>Bacteria</taxon>
        <taxon>Pseudomonadati</taxon>
        <taxon>Pseudomonadota</taxon>
        <taxon>Alphaproteobacteria</taxon>
        <taxon>Rhodobacterales</taxon>
        <taxon>Roseobacteraceae</taxon>
        <taxon>Leisingera</taxon>
    </lineage>
</organism>
<evidence type="ECO:0000313" key="6">
    <source>
        <dbReference type="EMBL" id="MBY6139624.1"/>
    </source>
</evidence>
<dbReference type="PANTHER" id="PTHR30055:SF234">
    <property type="entry name" value="HTH-TYPE TRANSCRIPTIONAL REGULATOR BETI"/>
    <property type="match status" value="1"/>
</dbReference>
<dbReference type="InterPro" id="IPR050109">
    <property type="entry name" value="HTH-type_TetR-like_transc_reg"/>
</dbReference>
<sequence>MPPRKGRPPKSGRTLSRQDVLEKALQLLDEGGSKALTFKALADALGVTPMAVAHHAGTRDEMIASLVASAFEGADTPSNAETPKQRLRELMARYCARATRHPELTKCILENPSLIGPTLTGLTRQIEAEITAAGMTGEDARTLLCLIVDYTHGFAFAAAAAPDQALSIDDFTPALDWVLNRM</sequence>
<protein>
    <submittedName>
        <fullName evidence="6">TetR family transcriptional regulator</fullName>
    </submittedName>
</protein>
<dbReference type="Proteomes" id="UP000766629">
    <property type="component" value="Unassembled WGS sequence"/>
</dbReference>
<dbReference type="Gene3D" id="1.10.357.10">
    <property type="entry name" value="Tetracycline Repressor, domain 2"/>
    <property type="match status" value="1"/>
</dbReference>
<dbReference type="Pfam" id="PF00440">
    <property type="entry name" value="TetR_N"/>
    <property type="match status" value="1"/>
</dbReference>
<dbReference type="InterPro" id="IPR001647">
    <property type="entry name" value="HTH_TetR"/>
</dbReference>
<dbReference type="EMBL" id="JAHVJA010000003">
    <property type="protein sequence ID" value="MBY6139624.1"/>
    <property type="molecule type" value="Genomic_DNA"/>
</dbReference>
<reference evidence="6 7" key="1">
    <citation type="submission" date="2021-06" db="EMBL/GenBank/DDBJ databases">
        <title>50 bacteria genomes isolated from Dapeng, Shenzhen, China.</title>
        <authorList>
            <person name="Zheng W."/>
            <person name="Yu S."/>
            <person name="Huang Y."/>
        </authorList>
    </citation>
    <scope>NUCLEOTIDE SEQUENCE [LARGE SCALE GENOMIC DNA]</scope>
    <source>
        <strain evidence="6 7">DP1N14-2</strain>
    </source>
</reference>
<dbReference type="SUPFAM" id="SSF48498">
    <property type="entry name" value="Tetracyclin repressor-like, C-terminal domain"/>
    <property type="match status" value="1"/>
</dbReference>
<evidence type="ECO:0000256" key="4">
    <source>
        <dbReference type="PROSITE-ProRule" id="PRU00335"/>
    </source>
</evidence>
<proteinExistence type="predicted"/>
<evidence type="ECO:0000313" key="7">
    <source>
        <dbReference type="Proteomes" id="UP000766629"/>
    </source>
</evidence>
<evidence type="ECO:0000256" key="1">
    <source>
        <dbReference type="ARBA" id="ARBA00023015"/>
    </source>
</evidence>
<dbReference type="SUPFAM" id="SSF46689">
    <property type="entry name" value="Homeodomain-like"/>
    <property type="match status" value="1"/>
</dbReference>
<feature type="domain" description="HTH tetR-type" evidence="5">
    <location>
        <begin position="14"/>
        <end position="74"/>
    </location>
</feature>
<dbReference type="PANTHER" id="PTHR30055">
    <property type="entry name" value="HTH-TYPE TRANSCRIPTIONAL REGULATOR RUTR"/>
    <property type="match status" value="1"/>
</dbReference>